<keyword evidence="3" id="KW-1185">Reference proteome</keyword>
<sequence length="196" mass="21459">MSAPLSMGPSSQRAAGLVPPFRRVYAPGTCHRLLAPAARGDPMPVTDNNAHARSVLDGTCYVVLATADAGGSPWATPVWFAHDGLDRLYWLSWPGSRHSRLVEHRPEVALTVFDTNAVPNEGTAFYATARARQCPDEWLDDGLAVVNRRSLAQGIGEFTRERVTGGARLRLYVAEIIDAWVLDQDADVDQRAPVRR</sequence>
<evidence type="ECO:0000313" key="2">
    <source>
        <dbReference type="EMBL" id="QBR91551.1"/>
    </source>
</evidence>
<dbReference type="AlphaFoldDB" id="A0A4P7GIV1"/>
<proteinExistence type="predicted"/>
<evidence type="ECO:0000259" key="1">
    <source>
        <dbReference type="Pfam" id="PF01243"/>
    </source>
</evidence>
<reference evidence="2 3" key="1">
    <citation type="submission" date="2019-03" db="EMBL/GenBank/DDBJ databases">
        <title>Three New Species of Nocardioides, Nocardioides euryhalodurans sp. nov., Nocardioides seonyuensis sp. nov. and Nocardioides eburneoflavus sp. nov., Iolated from Soil.</title>
        <authorList>
            <person name="Roh S.G."/>
            <person name="Lee C."/>
            <person name="Kim M.-K."/>
            <person name="Kim S.B."/>
        </authorList>
    </citation>
    <scope>NUCLEOTIDE SEQUENCE [LARGE SCALE GENOMIC DNA]</scope>
    <source>
        <strain evidence="2 3">MMS17-SY117</strain>
    </source>
</reference>
<gene>
    <name evidence="2" type="ORF">EXE57_04135</name>
</gene>
<name>A0A4P7GIV1_9ACTN</name>
<dbReference type="Proteomes" id="UP000294894">
    <property type="component" value="Chromosome"/>
</dbReference>
<organism evidence="2 3">
    <name type="scientific">Nocardioides euryhalodurans</name>
    <dbReference type="NCBI Taxonomy" id="2518370"/>
    <lineage>
        <taxon>Bacteria</taxon>
        <taxon>Bacillati</taxon>
        <taxon>Actinomycetota</taxon>
        <taxon>Actinomycetes</taxon>
        <taxon>Propionibacteriales</taxon>
        <taxon>Nocardioidaceae</taxon>
        <taxon>Nocardioides</taxon>
    </lineage>
</organism>
<dbReference type="Pfam" id="PF01243">
    <property type="entry name" value="PNPOx_N"/>
    <property type="match status" value="1"/>
</dbReference>
<dbReference type="KEGG" id="noy:EXE57_04135"/>
<protein>
    <submittedName>
        <fullName evidence="2">Pyridoxamine 5'-phosphate oxidase family protein</fullName>
    </submittedName>
</protein>
<accession>A0A4P7GIV1</accession>
<dbReference type="SUPFAM" id="SSF50475">
    <property type="entry name" value="FMN-binding split barrel"/>
    <property type="match status" value="1"/>
</dbReference>
<dbReference type="InterPro" id="IPR011576">
    <property type="entry name" value="Pyridox_Oxase_N"/>
</dbReference>
<dbReference type="InterPro" id="IPR012349">
    <property type="entry name" value="Split_barrel_FMN-bd"/>
</dbReference>
<evidence type="ECO:0000313" key="3">
    <source>
        <dbReference type="Proteomes" id="UP000294894"/>
    </source>
</evidence>
<dbReference type="Gene3D" id="2.30.110.10">
    <property type="entry name" value="Electron Transport, Fmn-binding Protein, Chain A"/>
    <property type="match status" value="1"/>
</dbReference>
<dbReference type="OrthoDB" id="9788889at2"/>
<feature type="domain" description="Pyridoxamine 5'-phosphate oxidase N-terminal" evidence="1">
    <location>
        <begin position="52"/>
        <end position="143"/>
    </location>
</feature>
<dbReference type="EMBL" id="CP038267">
    <property type="protein sequence ID" value="QBR91551.1"/>
    <property type="molecule type" value="Genomic_DNA"/>
</dbReference>